<dbReference type="SUPFAM" id="SSF50891">
    <property type="entry name" value="Cyclophilin-like"/>
    <property type="match status" value="1"/>
</dbReference>
<dbReference type="PRINTS" id="PR00153">
    <property type="entry name" value="CSAPPISMRASE"/>
</dbReference>
<dbReference type="Gene3D" id="2.40.100.10">
    <property type="entry name" value="Cyclophilin-like"/>
    <property type="match status" value="1"/>
</dbReference>
<dbReference type="InterPro" id="IPR020892">
    <property type="entry name" value="Cyclophilin-type_PPIase_CS"/>
</dbReference>
<organism evidence="6 7">
    <name type="scientific">Paludibacterium paludis</name>
    <dbReference type="NCBI Taxonomy" id="1225769"/>
    <lineage>
        <taxon>Bacteria</taxon>
        <taxon>Pseudomonadati</taxon>
        <taxon>Pseudomonadota</taxon>
        <taxon>Betaproteobacteria</taxon>
        <taxon>Neisseriales</taxon>
        <taxon>Chromobacteriaceae</taxon>
        <taxon>Paludibacterium</taxon>
    </lineage>
</organism>
<accession>A0A918U7L3</accession>
<dbReference type="PROSITE" id="PS00170">
    <property type="entry name" value="CSA_PPIASE_1"/>
    <property type="match status" value="1"/>
</dbReference>
<evidence type="ECO:0000313" key="7">
    <source>
        <dbReference type="Proteomes" id="UP000645257"/>
    </source>
</evidence>
<dbReference type="PROSITE" id="PS50072">
    <property type="entry name" value="CSA_PPIASE_2"/>
    <property type="match status" value="1"/>
</dbReference>
<dbReference type="InterPro" id="IPR029000">
    <property type="entry name" value="Cyclophilin-like_dom_sf"/>
</dbReference>
<keyword evidence="7" id="KW-1185">Reference proteome</keyword>
<comment type="caution">
    <text evidence="6">The sequence shown here is derived from an EMBL/GenBank/DDBJ whole genome shotgun (WGS) entry which is preliminary data.</text>
</comment>
<gene>
    <name evidence="6" type="ORF">GCM10011289_05770</name>
</gene>
<dbReference type="GO" id="GO:0006457">
    <property type="term" value="P:protein folding"/>
    <property type="evidence" value="ECO:0007669"/>
    <property type="project" value="InterPro"/>
</dbReference>
<feature type="domain" description="PPIase cyclophilin-type" evidence="5">
    <location>
        <begin position="27"/>
        <end position="184"/>
    </location>
</feature>
<dbReference type="PROSITE" id="PS51257">
    <property type="entry name" value="PROKAR_LIPOPROTEIN"/>
    <property type="match status" value="1"/>
</dbReference>
<keyword evidence="3 4" id="KW-0413">Isomerase</keyword>
<evidence type="ECO:0000256" key="1">
    <source>
        <dbReference type="ARBA" id="ARBA00007365"/>
    </source>
</evidence>
<keyword evidence="2 4" id="KW-0697">Rotamase</keyword>
<reference evidence="6" key="2">
    <citation type="submission" date="2020-09" db="EMBL/GenBank/DDBJ databases">
        <authorList>
            <person name="Sun Q."/>
            <person name="Kim S."/>
        </authorList>
    </citation>
    <scope>NUCLEOTIDE SEQUENCE</scope>
    <source>
        <strain evidence="6">KCTC 32182</strain>
    </source>
</reference>
<dbReference type="InterPro" id="IPR044665">
    <property type="entry name" value="E_coli_cyclophilin_A-like"/>
</dbReference>
<sequence length="187" mass="20053">MKLTNWLLLPLALASSLACAAPVVRFETTLGAIEVTLDEHKAPRSVANFLGYVKSGFYDGTIFHRVIPGFVVQGGGFTPEMTEKPAGAPIPNESANRLSNLEGTIAMARTEAPDSATSQFYFNVANNSRLDYKAPTPGGWGYAVFGKVTRGMDVVKRISRVDTGVGQGMPDVPLTPVVLKKAVILKR</sequence>
<name>A0A918U7L3_9NEIS</name>
<evidence type="ECO:0000256" key="4">
    <source>
        <dbReference type="RuleBase" id="RU363019"/>
    </source>
</evidence>
<dbReference type="Proteomes" id="UP000645257">
    <property type="component" value="Unassembled WGS sequence"/>
</dbReference>
<evidence type="ECO:0000313" key="6">
    <source>
        <dbReference type="EMBL" id="GGY06169.1"/>
    </source>
</evidence>
<proteinExistence type="inferred from homology"/>
<evidence type="ECO:0000256" key="3">
    <source>
        <dbReference type="ARBA" id="ARBA00023235"/>
    </source>
</evidence>
<dbReference type="EC" id="5.2.1.8" evidence="4"/>
<dbReference type="EMBL" id="BMYX01000002">
    <property type="protein sequence ID" value="GGY06169.1"/>
    <property type="molecule type" value="Genomic_DNA"/>
</dbReference>
<keyword evidence="4" id="KW-0732">Signal</keyword>
<dbReference type="InterPro" id="IPR002130">
    <property type="entry name" value="Cyclophilin-type_PPIase_dom"/>
</dbReference>
<dbReference type="PANTHER" id="PTHR43246">
    <property type="entry name" value="PEPTIDYL-PROLYL CIS-TRANS ISOMERASE CYP38, CHLOROPLASTIC"/>
    <property type="match status" value="1"/>
</dbReference>
<comment type="function">
    <text evidence="4">PPIases accelerate the folding of proteins. It catalyzes the cis-trans isomerization of proline imidic peptide bonds in oligopeptides.</text>
</comment>
<reference evidence="6" key="1">
    <citation type="journal article" date="2014" name="Int. J. Syst. Evol. Microbiol.">
        <title>Complete genome sequence of Corynebacterium casei LMG S-19264T (=DSM 44701T), isolated from a smear-ripened cheese.</title>
        <authorList>
            <consortium name="US DOE Joint Genome Institute (JGI-PGF)"/>
            <person name="Walter F."/>
            <person name="Albersmeier A."/>
            <person name="Kalinowski J."/>
            <person name="Ruckert C."/>
        </authorList>
    </citation>
    <scope>NUCLEOTIDE SEQUENCE</scope>
    <source>
        <strain evidence="6">KCTC 32182</strain>
    </source>
</reference>
<evidence type="ECO:0000259" key="5">
    <source>
        <dbReference type="PROSITE" id="PS50072"/>
    </source>
</evidence>
<feature type="signal peptide" evidence="4">
    <location>
        <begin position="1"/>
        <end position="20"/>
    </location>
</feature>
<dbReference type="Pfam" id="PF00160">
    <property type="entry name" value="Pro_isomerase"/>
    <property type="match status" value="1"/>
</dbReference>
<feature type="chain" id="PRO_5038159710" description="Peptidyl-prolyl cis-trans isomerase" evidence="4">
    <location>
        <begin position="21"/>
        <end position="187"/>
    </location>
</feature>
<dbReference type="GO" id="GO:0003755">
    <property type="term" value="F:peptidyl-prolyl cis-trans isomerase activity"/>
    <property type="evidence" value="ECO:0007669"/>
    <property type="project" value="UniProtKB-UniRule"/>
</dbReference>
<dbReference type="AlphaFoldDB" id="A0A918U7L3"/>
<comment type="catalytic activity">
    <reaction evidence="4">
        <text>[protein]-peptidylproline (omega=180) = [protein]-peptidylproline (omega=0)</text>
        <dbReference type="Rhea" id="RHEA:16237"/>
        <dbReference type="Rhea" id="RHEA-COMP:10747"/>
        <dbReference type="Rhea" id="RHEA-COMP:10748"/>
        <dbReference type="ChEBI" id="CHEBI:83833"/>
        <dbReference type="ChEBI" id="CHEBI:83834"/>
        <dbReference type="EC" id="5.2.1.8"/>
    </reaction>
</comment>
<evidence type="ECO:0000256" key="2">
    <source>
        <dbReference type="ARBA" id="ARBA00023110"/>
    </source>
</evidence>
<dbReference type="CDD" id="cd01920">
    <property type="entry name" value="cyclophilin_EcCYP_like"/>
    <property type="match status" value="1"/>
</dbReference>
<protein>
    <recommendedName>
        <fullName evidence="4">Peptidyl-prolyl cis-trans isomerase</fullName>
        <shortName evidence="4">PPIase</shortName>
        <ecNumber evidence="4">5.2.1.8</ecNumber>
    </recommendedName>
</protein>
<comment type="similarity">
    <text evidence="1 4">Belongs to the cyclophilin-type PPIase family.</text>
</comment>